<accession>A0A0B6Z3G7</accession>
<proteinExistence type="predicted"/>
<evidence type="ECO:0000313" key="1">
    <source>
        <dbReference type="EMBL" id="CEK63169.1"/>
    </source>
</evidence>
<feature type="non-terminal residue" evidence="1">
    <location>
        <position position="75"/>
    </location>
</feature>
<sequence>ASTLGRLFTLTDDIQKDLQSALVERKQAGNMYLPAQQTWSYLLYLQSQYVKLLDMNSSYCVTTFQHLSCHLATGM</sequence>
<reference evidence="1" key="1">
    <citation type="submission" date="2014-12" db="EMBL/GenBank/DDBJ databases">
        <title>Insight into the proteome of Arion vulgaris.</title>
        <authorList>
            <person name="Aradska J."/>
            <person name="Bulat T."/>
            <person name="Smidak R."/>
            <person name="Sarate P."/>
            <person name="Gangsoo J."/>
            <person name="Sialana F."/>
            <person name="Bilban M."/>
            <person name="Lubec G."/>
        </authorList>
    </citation>
    <scope>NUCLEOTIDE SEQUENCE</scope>
    <source>
        <tissue evidence="1">Skin</tissue>
    </source>
</reference>
<protein>
    <submittedName>
        <fullName evidence="1">Uncharacterized protein</fullName>
    </submittedName>
</protein>
<organism evidence="1">
    <name type="scientific">Arion vulgaris</name>
    <dbReference type="NCBI Taxonomy" id="1028688"/>
    <lineage>
        <taxon>Eukaryota</taxon>
        <taxon>Metazoa</taxon>
        <taxon>Spiralia</taxon>
        <taxon>Lophotrochozoa</taxon>
        <taxon>Mollusca</taxon>
        <taxon>Gastropoda</taxon>
        <taxon>Heterobranchia</taxon>
        <taxon>Euthyneura</taxon>
        <taxon>Panpulmonata</taxon>
        <taxon>Eupulmonata</taxon>
        <taxon>Stylommatophora</taxon>
        <taxon>Helicina</taxon>
        <taxon>Arionoidea</taxon>
        <taxon>Arionidae</taxon>
        <taxon>Arion</taxon>
    </lineage>
</organism>
<gene>
    <name evidence="1" type="primary">ORF47416</name>
</gene>
<name>A0A0B6Z3G7_9EUPU</name>
<dbReference type="AlphaFoldDB" id="A0A0B6Z3G7"/>
<dbReference type="EMBL" id="HACG01016304">
    <property type="protein sequence ID" value="CEK63169.1"/>
    <property type="molecule type" value="Transcribed_RNA"/>
</dbReference>
<feature type="non-terminal residue" evidence="1">
    <location>
        <position position="1"/>
    </location>
</feature>